<organism evidence="1 2">
    <name type="scientific">Melia azedarach</name>
    <name type="common">Chinaberry tree</name>
    <dbReference type="NCBI Taxonomy" id="155640"/>
    <lineage>
        <taxon>Eukaryota</taxon>
        <taxon>Viridiplantae</taxon>
        <taxon>Streptophyta</taxon>
        <taxon>Embryophyta</taxon>
        <taxon>Tracheophyta</taxon>
        <taxon>Spermatophyta</taxon>
        <taxon>Magnoliopsida</taxon>
        <taxon>eudicotyledons</taxon>
        <taxon>Gunneridae</taxon>
        <taxon>Pentapetalae</taxon>
        <taxon>rosids</taxon>
        <taxon>malvids</taxon>
        <taxon>Sapindales</taxon>
        <taxon>Meliaceae</taxon>
        <taxon>Melia</taxon>
    </lineage>
</organism>
<evidence type="ECO:0000313" key="2">
    <source>
        <dbReference type="Proteomes" id="UP001164539"/>
    </source>
</evidence>
<dbReference type="EMBL" id="CM051403">
    <property type="protein sequence ID" value="KAJ4708609.1"/>
    <property type="molecule type" value="Genomic_DNA"/>
</dbReference>
<dbReference type="Proteomes" id="UP001164539">
    <property type="component" value="Chromosome 10"/>
</dbReference>
<gene>
    <name evidence="1" type="ORF">OWV82_018529</name>
</gene>
<accession>A0ACC1XB40</accession>
<reference evidence="1 2" key="1">
    <citation type="journal article" date="2023" name="Science">
        <title>Complex scaffold remodeling in plant triterpene biosynthesis.</title>
        <authorList>
            <person name="De La Pena R."/>
            <person name="Hodgson H."/>
            <person name="Liu J.C."/>
            <person name="Stephenson M.J."/>
            <person name="Martin A.C."/>
            <person name="Owen C."/>
            <person name="Harkess A."/>
            <person name="Leebens-Mack J."/>
            <person name="Jimenez L.E."/>
            <person name="Osbourn A."/>
            <person name="Sattely E.S."/>
        </authorList>
    </citation>
    <scope>NUCLEOTIDE SEQUENCE [LARGE SCALE GENOMIC DNA]</scope>
    <source>
        <strain evidence="2">cv. JPN11</strain>
        <tissue evidence="1">Leaf</tissue>
    </source>
</reference>
<name>A0ACC1XB40_MELAZ</name>
<keyword evidence="2" id="KW-1185">Reference proteome</keyword>
<evidence type="ECO:0000313" key="1">
    <source>
        <dbReference type="EMBL" id="KAJ4708609.1"/>
    </source>
</evidence>
<proteinExistence type="predicted"/>
<comment type="caution">
    <text evidence="1">The sequence shown here is derived from an EMBL/GenBank/DDBJ whole genome shotgun (WGS) entry which is preliminary data.</text>
</comment>
<sequence length="477" mass="54038">MATVVPIRPAMITSSTLNTKISHSYSSSQSISLKTLYRVNPLCAYATPNPGVHRRPGGDRTNTRFDKKRRNSSSSKEQRLKTGNDRNEDDPLRGNAQLGSLDVDLMNLCKEGKVKEAVEYMGQGVFAGYDVFSSLLDSCGNLRSIEMGKMVHELLKKSAFINDIDLNNKLIEMYGKCGNTRVARKVFDQMSLRNLSSWRLMINGYAANGQGNDGLLLFEQMRKTDFQPDKETFVVVLATCASAEAAKQGIVYFDLMKNEYGIVPETEHYLGVIKILGRAGHLNEAEEFIERMPFEPTTEVWEALRNFARIHGDVELEDRVEELLVDLDPSNATVNKIPLPPQKQQSAINMLEEKNRVSDYRCTDLYKGEGYEKMKGLNGQMREAGYVPDTRYVLHDIDEEAKEKALQYHSERLAIAYGLISTPARMPLRIIKNLRICGDCHNAIKIMSKIVGRELIVRDNKRFHHFRDGKCSCGDYW</sequence>
<protein>
    <submittedName>
        <fullName evidence="1">Pentatricopeptide repeat</fullName>
    </submittedName>
</protein>